<sequence length="68" mass="7381">GRRRVVGVESGVGRDLCGPRRPEVVRFFQRAGSEGYGRVPRAARNKAAFCDGGARRSRRVRGGILVAV</sequence>
<evidence type="ECO:0000313" key="1">
    <source>
        <dbReference type="EMBL" id="CAA9428073.1"/>
    </source>
</evidence>
<proteinExistence type="predicted"/>
<feature type="non-terminal residue" evidence="1">
    <location>
        <position position="68"/>
    </location>
</feature>
<protein>
    <submittedName>
        <fullName evidence="1">Membrane protein, distant similarity to thiosulphate:quinone oxidoreductase DoxD</fullName>
    </submittedName>
</protein>
<organism evidence="1">
    <name type="scientific">uncultured Rubrobacteraceae bacterium</name>
    <dbReference type="NCBI Taxonomy" id="349277"/>
    <lineage>
        <taxon>Bacteria</taxon>
        <taxon>Bacillati</taxon>
        <taxon>Actinomycetota</taxon>
        <taxon>Rubrobacteria</taxon>
        <taxon>Rubrobacterales</taxon>
        <taxon>Rubrobacteraceae</taxon>
        <taxon>environmental samples</taxon>
    </lineage>
</organism>
<gene>
    <name evidence="1" type="ORF">AVDCRST_MAG37-388</name>
</gene>
<name>A0A6J4PX37_9ACTN</name>
<reference evidence="1" key="1">
    <citation type="submission" date="2020-02" db="EMBL/GenBank/DDBJ databases">
        <authorList>
            <person name="Meier V. D."/>
        </authorList>
    </citation>
    <scope>NUCLEOTIDE SEQUENCE</scope>
    <source>
        <strain evidence="1">AVDCRST_MAG37</strain>
    </source>
</reference>
<feature type="non-terminal residue" evidence="1">
    <location>
        <position position="1"/>
    </location>
</feature>
<dbReference type="EMBL" id="CADCVD010000019">
    <property type="protein sequence ID" value="CAA9428073.1"/>
    <property type="molecule type" value="Genomic_DNA"/>
</dbReference>
<dbReference type="AlphaFoldDB" id="A0A6J4PX37"/>
<accession>A0A6J4PX37</accession>